<reference evidence="1" key="1">
    <citation type="journal article" date="2012" name="Science">
        <title>Fermentation, hydrogen, and sulfur metabolism in multiple uncultivated bacterial phyla.</title>
        <authorList>
            <person name="Wrighton K.C."/>
            <person name="Thomas B.C."/>
            <person name="Sharon I."/>
            <person name="Miller C.S."/>
            <person name="Castelle C.J."/>
            <person name="VerBerkmoes N.C."/>
            <person name="Wilkins M.J."/>
            <person name="Hettich R.L."/>
            <person name="Lipton M.S."/>
            <person name="Williams K.H."/>
            <person name="Long P.E."/>
            <person name="Banfield J.F."/>
        </authorList>
    </citation>
    <scope>NUCLEOTIDE SEQUENCE [LARGE SCALE GENOMIC DNA]</scope>
</reference>
<dbReference type="EMBL" id="AMFJ01034362">
    <property type="protein sequence ID" value="EKD29549.1"/>
    <property type="molecule type" value="Genomic_DNA"/>
</dbReference>
<organism evidence="1">
    <name type="scientific">uncultured bacterium</name>
    <name type="common">gcode 4</name>
    <dbReference type="NCBI Taxonomy" id="1234023"/>
    <lineage>
        <taxon>Bacteria</taxon>
        <taxon>environmental samples</taxon>
    </lineage>
</organism>
<accession>K1YWA9</accession>
<comment type="caution">
    <text evidence="1">The sequence shown here is derived from an EMBL/GenBank/DDBJ whole genome shotgun (WGS) entry which is preliminary data.</text>
</comment>
<sequence>MSSIETRRGVSLQFPFATANASGLISTANVCNVETYCNTSLLHSDKIEIGIIPEPVPTSMRISGCR</sequence>
<evidence type="ECO:0000313" key="1">
    <source>
        <dbReference type="EMBL" id="EKD29549.1"/>
    </source>
</evidence>
<proteinExistence type="predicted"/>
<gene>
    <name evidence="1" type="ORF">ACD_78C00362G0001</name>
</gene>
<name>K1YWA9_9BACT</name>
<dbReference type="AlphaFoldDB" id="K1YWA9"/>
<feature type="non-terminal residue" evidence="1">
    <location>
        <position position="66"/>
    </location>
</feature>
<protein>
    <submittedName>
        <fullName evidence="1">Uncharacterized protein</fullName>
    </submittedName>
</protein>